<name>A0A6G0ZPD6_APHCR</name>
<comment type="caution">
    <text evidence="5">The sequence shown here is derived from an EMBL/GenBank/DDBJ whole genome shotgun (WGS) entry which is preliminary data.</text>
</comment>
<comment type="function">
    <text evidence="4">Involved in nonsense-mediated decay (NMD) of mRNAs containing premature stop codons.</text>
</comment>
<dbReference type="EMBL" id="VUJU01000096">
    <property type="protein sequence ID" value="KAF0773113.1"/>
    <property type="molecule type" value="Genomic_DNA"/>
</dbReference>
<sequence length="932" mass="105190">MKYKKISLPFDENFISSIQDNTKPTIIVSIFGKSSLASKSCKARFVNDFYDRPIFNSSLVQATSNSKLQSSIECFYDEPGGIIYLHLTGSFDSHSITQNIDELSTEIEEKGFLRVWSSLKYNYACSLLFLFNVSHILVLTNPVPVFDTSYLSYFKALDCSRSKFLNAIKSTLSKIPNVSTSWLENARLCSPRLLFYYETCPNEFKKKKQSNGPCHPGLKKAEHSLEDQIYCILRKRRIVSNISTHSIFAIPANQEYVFMDDSPDQILDWDEFLTNSLINLCNSSSVEIKDRFIDCGLEEDSIEKDFLNKSHNIKKFLFDHIDVAFKKGFDDNIGRNAITIPNYFEAPAFSTWCQVANEMYNLFVMANDLDEEAKIAMETLRSFLDIDTNFSERRCRKVQPIAMAAYQENLPSHYNRNYHDTKVAQALSVFAQHARGPLLDDYIQILVQDCDKFWQSGRQMCETLSLTGNPCTQPLHKGGTVDGPIKEPEQDDNHINRDELLTMEHSSSVMYLSACNCGHKQGTREDPFTIRTANYDFYQIMANDCVCGCLDRINFPVFQPSTQDYRAAQLFAKPPVIAGRKNSAGLLHTPTQMGHTQVLSLGGVFASCHSVDPINEILGEASRNRELPDRQGLTSIELTNMQKNEDTISGNQIVIRVTDTDGDSKEKSLVRQPSTTEYLPGMLHTESPNSLLPQFPSWSLVCLGSSCLYSHNIGLQETQHPGFLNSTAYLLPWDVTVRLEHHPRDRYWNSDKNKINSSPIQRGRKTKGSREFSVKIFIGVEYECPRGHRFMCSAPDKILTTAGNGIVKENGNKVSNSDMPLYFPCPCSSAPLMAQLMRIHVVTPKAPVHVTLNPMVQPDENGGPIFVTGFDAPIELTQMILEYLNLIMFSYVYAGDRGPYLPPKEPSQSQGKLLKGVYSVAEATTENNKLNI</sequence>
<dbReference type="Pfam" id="PF10220">
    <property type="entry name" value="Smg8_Smg9"/>
    <property type="match status" value="1"/>
</dbReference>
<dbReference type="AlphaFoldDB" id="A0A6G0ZPD6"/>
<evidence type="ECO:0000256" key="4">
    <source>
        <dbReference type="RuleBase" id="RU367133"/>
    </source>
</evidence>
<organism evidence="5 6">
    <name type="scientific">Aphis craccivora</name>
    <name type="common">Cowpea aphid</name>
    <dbReference type="NCBI Taxonomy" id="307492"/>
    <lineage>
        <taxon>Eukaryota</taxon>
        <taxon>Metazoa</taxon>
        <taxon>Ecdysozoa</taxon>
        <taxon>Arthropoda</taxon>
        <taxon>Hexapoda</taxon>
        <taxon>Insecta</taxon>
        <taxon>Pterygota</taxon>
        <taxon>Neoptera</taxon>
        <taxon>Paraneoptera</taxon>
        <taxon>Hemiptera</taxon>
        <taxon>Sternorrhyncha</taxon>
        <taxon>Aphidomorpha</taxon>
        <taxon>Aphidoidea</taxon>
        <taxon>Aphididae</taxon>
        <taxon>Aphidini</taxon>
        <taxon>Aphis</taxon>
        <taxon>Aphis</taxon>
    </lineage>
</organism>
<dbReference type="Proteomes" id="UP000478052">
    <property type="component" value="Unassembled WGS sequence"/>
</dbReference>
<keyword evidence="2 4" id="KW-0866">Nonsense-mediated mRNA decay</keyword>
<reference evidence="5 6" key="1">
    <citation type="submission" date="2019-08" db="EMBL/GenBank/DDBJ databases">
        <title>Whole genome of Aphis craccivora.</title>
        <authorList>
            <person name="Voronova N.V."/>
            <person name="Shulinski R.S."/>
            <person name="Bandarenka Y.V."/>
            <person name="Zhorov D.G."/>
            <person name="Warner D."/>
        </authorList>
    </citation>
    <scope>NUCLEOTIDE SEQUENCE [LARGE SCALE GENOMIC DNA]</scope>
    <source>
        <strain evidence="5">180601</strain>
        <tissue evidence="5">Whole Body</tissue>
    </source>
</reference>
<accession>A0A6G0ZPD6</accession>
<dbReference type="PANTHER" id="PTHR13091:SF0">
    <property type="entry name" value="NONSENSE-MEDIATED MRNA DECAY FACTOR SMG8"/>
    <property type="match status" value="1"/>
</dbReference>
<dbReference type="OrthoDB" id="63589at2759"/>
<dbReference type="InterPro" id="IPR019354">
    <property type="entry name" value="SMG8-like"/>
</dbReference>
<dbReference type="GO" id="GO:0000184">
    <property type="term" value="P:nuclear-transcribed mRNA catabolic process, nonsense-mediated decay"/>
    <property type="evidence" value="ECO:0007669"/>
    <property type="project" value="UniProtKB-UniRule"/>
</dbReference>
<keyword evidence="6" id="KW-1185">Reference proteome</keyword>
<evidence type="ECO:0000313" key="6">
    <source>
        <dbReference type="Proteomes" id="UP000478052"/>
    </source>
</evidence>
<dbReference type="PANTHER" id="PTHR13091">
    <property type="entry name" value="AMPLIFIED IN BREAST CANCER 2-RELATED"/>
    <property type="match status" value="1"/>
</dbReference>
<evidence type="ECO:0000313" key="5">
    <source>
        <dbReference type="EMBL" id="KAF0773113.1"/>
    </source>
</evidence>
<comment type="similarity">
    <text evidence="1 4">Belongs to the SMG8 family.</text>
</comment>
<protein>
    <recommendedName>
        <fullName evidence="3 4">Nonsense-mediated mRNA decay factor SMG8</fullName>
    </recommendedName>
</protein>
<evidence type="ECO:0000256" key="3">
    <source>
        <dbReference type="ARBA" id="ARBA00029509"/>
    </source>
</evidence>
<evidence type="ECO:0000256" key="2">
    <source>
        <dbReference type="ARBA" id="ARBA00023161"/>
    </source>
</evidence>
<evidence type="ECO:0000256" key="1">
    <source>
        <dbReference type="ARBA" id="ARBA00006443"/>
    </source>
</evidence>
<gene>
    <name evidence="5" type="ORF">FWK35_00001568</name>
</gene>
<proteinExistence type="inferred from homology"/>